<protein>
    <recommendedName>
        <fullName evidence="2">Negative regulator of flagellin synthesis</fullName>
    </recommendedName>
    <alternativeName>
        <fullName evidence="8">Anti-sigma-28 factor</fullName>
    </alternativeName>
</protein>
<dbReference type="NCBIfam" id="TIGR03824">
    <property type="entry name" value="FlgM_jcvi"/>
    <property type="match status" value="1"/>
</dbReference>
<reference evidence="12" key="1">
    <citation type="journal article" date="2019" name="Int. J. Syst. Evol. Microbiol.">
        <title>The Global Catalogue of Microorganisms (GCM) 10K type strain sequencing project: providing services to taxonomists for standard genome sequencing and annotation.</title>
        <authorList>
            <consortium name="The Broad Institute Genomics Platform"/>
            <consortium name="The Broad Institute Genome Sequencing Center for Infectious Disease"/>
            <person name="Wu L."/>
            <person name="Ma J."/>
        </authorList>
    </citation>
    <scope>NUCLEOTIDE SEQUENCE [LARGE SCALE GENOMIC DNA]</scope>
    <source>
        <strain evidence="12">CGMCC 1.8859</strain>
    </source>
</reference>
<evidence type="ECO:0000313" key="11">
    <source>
        <dbReference type="EMBL" id="GGP19620.1"/>
    </source>
</evidence>
<organism evidence="11 12">
    <name type="scientific">Silvimonas iriomotensis</name>
    <dbReference type="NCBI Taxonomy" id="449662"/>
    <lineage>
        <taxon>Bacteria</taxon>
        <taxon>Pseudomonadati</taxon>
        <taxon>Pseudomonadota</taxon>
        <taxon>Betaproteobacteria</taxon>
        <taxon>Neisseriales</taxon>
        <taxon>Chitinibacteraceae</taxon>
        <taxon>Silvimonas</taxon>
    </lineage>
</organism>
<dbReference type="InterPro" id="IPR007412">
    <property type="entry name" value="FlgM"/>
</dbReference>
<evidence type="ECO:0000256" key="3">
    <source>
        <dbReference type="ARBA" id="ARBA00022491"/>
    </source>
</evidence>
<feature type="compositionally biased region" description="Polar residues" evidence="9">
    <location>
        <begin position="52"/>
        <end position="65"/>
    </location>
</feature>
<comment type="caution">
    <text evidence="11">The sequence shown here is derived from an EMBL/GenBank/DDBJ whole genome shotgun (WGS) entry which is preliminary data.</text>
</comment>
<accession>A0ABQ2P6W1</accession>
<evidence type="ECO:0000256" key="2">
    <source>
        <dbReference type="ARBA" id="ARBA00017823"/>
    </source>
</evidence>
<dbReference type="Pfam" id="PF04316">
    <property type="entry name" value="FlgM"/>
    <property type="match status" value="1"/>
</dbReference>
<dbReference type="InterPro" id="IPR035890">
    <property type="entry name" value="Anti-sigma-28_factor_FlgM_sf"/>
</dbReference>
<keyword evidence="5" id="KW-0805">Transcription regulation</keyword>
<dbReference type="RefSeq" id="WP_188703228.1">
    <property type="nucleotide sequence ID" value="NZ_BMLX01000001.1"/>
</dbReference>
<evidence type="ECO:0000256" key="5">
    <source>
        <dbReference type="ARBA" id="ARBA00023015"/>
    </source>
</evidence>
<dbReference type="EMBL" id="BMLX01000001">
    <property type="protein sequence ID" value="GGP19620.1"/>
    <property type="molecule type" value="Genomic_DNA"/>
</dbReference>
<evidence type="ECO:0000256" key="4">
    <source>
        <dbReference type="ARBA" id="ARBA00022795"/>
    </source>
</evidence>
<keyword evidence="3" id="KW-0678">Repressor</keyword>
<feature type="region of interest" description="Disordered" evidence="9">
    <location>
        <begin position="1"/>
        <end position="65"/>
    </location>
</feature>
<gene>
    <name evidence="11" type="ORF">GCM10010970_11520</name>
</gene>
<keyword evidence="4" id="KW-1005">Bacterial flagellum biogenesis</keyword>
<comment type="function">
    <text evidence="7">Responsible for the coupling of flagellin expression to flagellar assembly by preventing expression of the flagellin genes when a component of the middle class of proteins is defective. It negatively regulates flagellar genes by inhibiting the activity of FliA by directly binding to FliA.</text>
</comment>
<evidence type="ECO:0000256" key="6">
    <source>
        <dbReference type="ARBA" id="ARBA00023163"/>
    </source>
</evidence>
<dbReference type="SUPFAM" id="SSF101498">
    <property type="entry name" value="Anti-sigma factor FlgM"/>
    <property type="match status" value="1"/>
</dbReference>
<name>A0ABQ2P6W1_9NEIS</name>
<evidence type="ECO:0000256" key="1">
    <source>
        <dbReference type="ARBA" id="ARBA00005322"/>
    </source>
</evidence>
<proteinExistence type="inferred from homology"/>
<dbReference type="Proteomes" id="UP000637267">
    <property type="component" value="Unassembled WGS sequence"/>
</dbReference>
<evidence type="ECO:0000256" key="8">
    <source>
        <dbReference type="ARBA" id="ARBA00030117"/>
    </source>
</evidence>
<dbReference type="InterPro" id="IPR031316">
    <property type="entry name" value="FlgM_C"/>
</dbReference>
<evidence type="ECO:0000256" key="7">
    <source>
        <dbReference type="ARBA" id="ARBA00024739"/>
    </source>
</evidence>
<feature type="domain" description="Anti-sigma-28 factor FlgM C-terminal" evidence="10">
    <location>
        <begin position="43"/>
        <end position="94"/>
    </location>
</feature>
<keyword evidence="12" id="KW-1185">Reference proteome</keyword>
<sequence>MKIDQSGKVSLPTPSRSDASRSSSTASQSASTQTTAGAAQENVTLNPAAAQLGQTDQTGSDNSVFDSDRVASLRQAISEGKFTVRADNIADKLLSSVQDLLSQ</sequence>
<comment type="similarity">
    <text evidence="1">Belongs to the FlgM family.</text>
</comment>
<evidence type="ECO:0000259" key="10">
    <source>
        <dbReference type="Pfam" id="PF04316"/>
    </source>
</evidence>
<evidence type="ECO:0000313" key="12">
    <source>
        <dbReference type="Proteomes" id="UP000637267"/>
    </source>
</evidence>
<evidence type="ECO:0000256" key="9">
    <source>
        <dbReference type="SAM" id="MobiDB-lite"/>
    </source>
</evidence>
<keyword evidence="6" id="KW-0804">Transcription</keyword>
<feature type="compositionally biased region" description="Low complexity" evidence="9">
    <location>
        <begin position="15"/>
        <end position="40"/>
    </location>
</feature>